<protein>
    <submittedName>
        <fullName evidence="7">Misato like protein</fullName>
    </submittedName>
</protein>
<dbReference type="Gene3D" id="3.40.50.1440">
    <property type="entry name" value="Tubulin/FtsZ, GTPase domain"/>
    <property type="match status" value="1"/>
</dbReference>
<feature type="compositionally biased region" description="Polar residues" evidence="4">
    <location>
        <begin position="281"/>
        <end position="292"/>
    </location>
</feature>
<dbReference type="SUPFAM" id="SSF52490">
    <property type="entry name" value="Tubulin nucleotide-binding domain-like"/>
    <property type="match status" value="1"/>
</dbReference>
<comment type="caution">
    <text evidence="7">The sequence shown here is derived from an EMBL/GenBank/DDBJ whole genome shotgun (WGS) entry which is preliminary data.</text>
</comment>
<dbReference type="InterPro" id="IPR036525">
    <property type="entry name" value="Tubulin/FtsZ_GTPase_sf"/>
</dbReference>
<dbReference type="PANTHER" id="PTHR13391">
    <property type="entry name" value="MITOCHONDRIAL DISTRIBUTION REGULATOR MISATO"/>
    <property type="match status" value="1"/>
</dbReference>
<evidence type="ECO:0000259" key="6">
    <source>
        <dbReference type="Pfam" id="PF14881"/>
    </source>
</evidence>
<dbReference type="Pfam" id="PF10644">
    <property type="entry name" value="Misat_Tub_SegII"/>
    <property type="match status" value="1"/>
</dbReference>
<evidence type="ECO:0000256" key="3">
    <source>
        <dbReference type="ARBA" id="ARBA00023128"/>
    </source>
</evidence>
<keyword evidence="8" id="KW-1185">Reference proteome</keyword>
<evidence type="ECO:0000259" key="5">
    <source>
        <dbReference type="Pfam" id="PF10644"/>
    </source>
</evidence>
<feature type="compositionally biased region" description="Acidic residues" evidence="4">
    <location>
        <begin position="266"/>
        <end position="275"/>
    </location>
</feature>
<dbReference type="Pfam" id="PF14881">
    <property type="entry name" value="Tubulin_3"/>
    <property type="match status" value="1"/>
</dbReference>
<organism evidence="7 8">
    <name type="scientific">Blattamonas nauphoetae</name>
    <dbReference type="NCBI Taxonomy" id="2049346"/>
    <lineage>
        <taxon>Eukaryota</taxon>
        <taxon>Metamonada</taxon>
        <taxon>Preaxostyla</taxon>
        <taxon>Oxymonadida</taxon>
        <taxon>Blattamonas</taxon>
    </lineage>
</organism>
<dbReference type="InterPro" id="IPR029209">
    <property type="entry name" value="DML1/Misato_tubulin"/>
</dbReference>
<proteinExistence type="inferred from homology"/>
<dbReference type="InterPro" id="IPR049942">
    <property type="entry name" value="DML1/Misato"/>
</dbReference>
<dbReference type="Proteomes" id="UP001281761">
    <property type="component" value="Unassembled WGS sequence"/>
</dbReference>
<name>A0ABQ9XNZ4_9EUKA</name>
<feature type="domain" description="DML1/Misato tubulin" evidence="6">
    <location>
        <begin position="152"/>
        <end position="310"/>
    </location>
</feature>
<evidence type="ECO:0000256" key="4">
    <source>
        <dbReference type="SAM" id="MobiDB-lite"/>
    </source>
</evidence>
<evidence type="ECO:0000313" key="7">
    <source>
        <dbReference type="EMBL" id="KAK2952317.1"/>
    </source>
</evidence>
<feature type="domain" description="Misato Segment II tubulin-like" evidence="5">
    <location>
        <begin position="5"/>
        <end position="123"/>
    </location>
</feature>
<evidence type="ECO:0000313" key="8">
    <source>
        <dbReference type="Proteomes" id="UP001281761"/>
    </source>
</evidence>
<dbReference type="InterPro" id="IPR019605">
    <property type="entry name" value="Misato_II_tubulin-like"/>
</dbReference>
<feature type="region of interest" description="Disordered" evidence="4">
    <location>
        <begin position="265"/>
        <end position="292"/>
    </location>
</feature>
<comment type="subcellular location">
    <subcellularLocation>
        <location evidence="1">Mitochondrion</location>
    </subcellularLocation>
</comment>
<gene>
    <name evidence="7" type="ORF">BLNAU_12726</name>
</gene>
<evidence type="ECO:0000256" key="1">
    <source>
        <dbReference type="ARBA" id="ARBA00004173"/>
    </source>
</evidence>
<sequence length="648" mass="72429">MSVKHEILTVQIGPFSNLIGSHFWNFKEDYLAKVTDYENSPLNLDVFYRTGTAFGHSTYTPRLISLDLQGGMGSVRPSGYVYDTSPDYLDAPEESLSDAAETYDPDSVIREPSRPRNRFLNTIMKGEDLSPDDTPENLLATEEEEPNFDDICWTDYLLPHIHPKTPVLFPTSSLQPVANDPFNSYEIGEDCFKDSSYAMYDECEDAIHRFFEESDHPGGVFALVDADSVWGGVGSRFLIDMISDDNPKLPIYLFPSMSHVKKLEEDIQENDEEDKDEPKPSTETATPAAPQQSKYQQFANAFAAQYIWGRTMSELVDVSAQIIPFSSHFWSPSYCSSLLSCIPTFDLSKRYFQSAFFGAQLEMFSRPFNTNTITSNTLEPYALLNHLVPRPAMKYTGIASSIHLRPLSPLSSSPSVLASYFPPPTQLALSHPLNKHTVTSWPPFPGRGTWSGDSLKIAPGSNYFMKGQSLTLDDEKELRQQPTFSESLFVLSDVEAEHEKTSLRPISLIHSSPAQLDTIVRKAFNTGRSEASDKFPSLTAVEEHVFASLGQTPIMNGRTITAYPQDLNIPVTFPPVVRGVGESPQTRLFQTKTLQRLHCSPSLAIPLTVLADVLMSHKYHGFITGLSRTTAYSDTIEYLKTASEAYRD</sequence>
<comment type="similarity">
    <text evidence="2">Belongs to the misato family.</text>
</comment>
<reference evidence="7 8" key="1">
    <citation type="journal article" date="2022" name="bioRxiv">
        <title>Genomics of Preaxostyla Flagellates Illuminates Evolutionary Transitions and the Path Towards Mitochondrial Loss.</title>
        <authorList>
            <person name="Novak L.V.F."/>
            <person name="Treitli S.C."/>
            <person name="Pyrih J."/>
            <person name="Halakuc P."/>
            <person name="Pipaliya S.V."/>
            <person name="Vacek V."/>
            <person name="Brzon O."/>
            <person name="Soukal P."/>
            <person name="Eme L."/>
            <person name="Dacks J.B."/>
            <person name="Karnkowska A."/>
            <person name="Elias M."/>
            <person name="Hampl V."/>
        </authorList>
    </citation>
    <scope>NUCLEOTIDE SEQUENCE [LARGE SCALE GENOMIC DNA]</scope>
    <source>
        <strain evidence="7">NAU3</strain>
        <tissue evidence="7">Gut</tissue>
    </source>
</reference>
<evidence type="ECO:0000256" key="2">
    <source>
        <dbReference type="ARBA" id="ARBA00008507"/>
    </source>
</evidence>
<dbReference type="PANTHER" id="PTHR13391:SF0">
    <property type="entry name" value="PROTEIN MISATO HOMOLOG 1"/>
    <property type="match status" value="1"/>
</dbReference>
<dbReference type="EMBL" id="JARBJD010000105">
    <property type="protein sequence ID" value="KAK2952317.1"/>
    <property type="molecule type" value="Genomic_DNA"/>
</dbReference>
<keyword evidence="3" id="KW-0496">Mitochondrion</keyword>
<accession>A0ABQ9XNZ4</accession>